<reference evidence="1 2" key="1">
    <citation type="journal article" date="2018" name="Nat. Ecol. Evol.">
        <title>Pezizomycetes genomes reveal the molecular basis of ectomycorrhizal truffle lifestyle.</title>
        <authorList>
            <person name="Murat C."/>
            <person name="Payen T."/>
            <person name="Noel B."/>
            <person name="Kuo A."/>
            <person name="Morin E."/>
            <person name="Chen J."/>
            <person name="Kohler A."/>
            <person name="Krizsan K."/>
            <person name="Balestrini R."/>
            <person name="Da Silva C."/>
            <person name="Montanini B."/>
            <person name="Hainaut M."/>
            <person name="Levati E."/>
            <person name="Barry K.W."/>
            <person name="Belfiori B."/>
            <person name="Cichocki N."/>
            <person name="Clum A."/>
            <person name="Dockter R.B."/>
            <person name="Fauchery L."/>
            <person name="Guy J."/>
            <person name="Iotti M."/>
            <person name="Le Tacon F."/>
            <person name="Lindquist E.A."/>
            <person name="Lipzen A."/>
            <person name="Malagnac F."/>
            <person name="Mello A."/>
            <person name="Molinier V."/>
            <person name="Miyauchi S."/>
            <person name="Poulain J."/>
            <person name="Riccioni C."/>
            <person name="Rubini A."/>
            <person name="Sitrit Y."/>
            <person name="Splivallo R."/>
            <person name="Traeger S."/>
            <person name="Wang M."/>
            <person name="Zifcakova L."/>
            <person name="Wipf D."/>
            <person name="Zambonelli A."/>
            <person name="Paolocci F."/>
            <person name="Nowrousian M."/>
            <person name="Ottonello S."/>
            <person name="Baldrian P."/>
            <person name="Spatafora J.W."/>
            <person name="Henrissat B."/>
            <person name="Nagy L.G."/>
            <person name="Aury J.M."/>
            <person name="Wincker P."/>
            <person name="Grigoriev I.V."/>
            <person name="Bonfante P."/>
            <person name="Martin F.M."/>
        </authorList>
    </citation>
    <scope>NUCLEOTIDE SEQUENCE [LARGE SCALE GENOMIC DNA]</scope>
    <source>
        <strain evidence="1 2">120613-1</strain>
    </source>
</reference>
<evidence type="ECO:0000313" key="1">
    <source>
        <dbReference type="EMBL" id="RPA90136.1"/>
    </source>
</evidence>
<keyword evidence="2" id="KW-1185">Reference proteome</keyword>
<dbReference type="EMBL" id="ML120540">
    <property type="protein sequence ID" value="RPA90136.1"/>
    <property type="molecule type" value="Genomic_DNA"/>
</dbReference>
<dbReference type="Proteomes" id="UP000276215">
    <property type="component" value="Unassembled WGS sequence"/>
</dbReference>
<organism evidence="1 2">
    <name type="scientific">Choiromyces venosus 120613-1</name>
    <dbReference type="NCBI Taxonomy" id="1336337"/>
    <lineage>
        <taxon>Eukaryota</taxon>
        <taxon>Fungi</taxon>
        <taxon>Dikarya</taxon>
        <taxon>Ascomycota</taxon>
        <taxon>Pezizomycotina</taxon>
        <taxon>Pezizomycetes</taxon>
        <taxon>Pezizales</taxon>
        <taxon>Tuberaceae</taxon>
        <taxon>Choiromyces</taxon>
    </lineage>
</organism>
<dbReference type="OrthoDB" id="4160516at2759"/>
<protein>
    <submittedName>
        <fullName evidence="1">Uncharacterized protein</fullName>
    </submittedName>
</protein>
<sequence length="61" mass="6876">MPHIFCHNKHSFIPESVPEILLLVSLNIEAILQETTISRRRQKLMAMTNGLGDAYARPSEG</sequence>
<proteinExistence type="predicted"/>
<accession>A0A3N4IW73</accession>
<dbReference type="AlphaFoldDB" id="A0A3N4IW73"/>
<gene>
    <name evidence="1" type="ORF">L873DRAFT_502581</name>
</gene>
<name>A0A3N4IW73_9PEZI</name>
<evidence type="ECO:0000313" key="2">
    <source>
        <dbReference type="Proteomes" id="UP000276215"/>
    </source>
</evidence>